<dbReference type="Proteomes" id="UP001500449">
    <property type="component" value="Unassembled WGS sequence"/>
</dbReference>
<dbReference type="SMART" id="SM00345">
    <property type="entry name" value="HTH_GNTR"/>
    <property type="match status" value="1"/>
</dbReference>
<dbReference type="InterPro" id="IPR036390">
    <property type="entry name" value="WH_DNA-bd_sf"/>
</dbReference>
<accession>A0ABN2MYF2</accession>
<keyword evidence="1" id="KW-0805">Transcription regulation</keyword>
<feature type="domain" description="HTH gntR-type" evidence="4">
    <location>
        <begin position="13"/>
        <end position="80"/>
    </location>
</feature>
<proteinExistence type="predicted"/>
<reference evidence="5 6" key="1">
    <citation type="journal article" date="2019" name="Int. J. Syst. Evol. Microbiol.">
        <title>The Global Catalogue of Microorganisms (GCM) 10K type strain sequencing project: providing services to taxonomists for standard genome sequencing and annotation.</title>
        <authorList>
            <consortium name="The Broad Institute Genomics Platform"/>
            <consortium name="The Broad Institute Genome Sequencing Center for Infectious Disease"/>
            <person name="Wu L."/>
            <person name="Ma J."/>
        </authorList>
    </citation>
    <scope>NUCLEOTIDE SEQUENCE [LARGE SCALE GENOMIC DNA]</scope>
    <source>
        <strain evidence="5 6">JCM 16009</strain>
    </source>
</reference>
<keyword evidence="6" id="KW-1185">Reference proteome</keyword>
<dbReference type="SUPFAM" id="SSF46785">
    <property type="entry name" value="Winged helix' DNA-binding domain"/>
    <property type="match status" value="1"/>
</dbReference>
<dbReference type="SMART" id="SM00895">
    <property type="entry name" value="FCD"/>
    <property type="match status" value="1"/>
</dbReference>
<dbReference type="InterPro" id="IPR036388">
    <property type="entry name" value="WH-like_DNA-bd_sf"/>
</dbReference>
<keyword evidence="3" id="KW-0804">Transcription</keyword>
<dbReference type="Pfam" id="PF00392">
    <property type="entry name" value="GntR"/>
    <property type="match status" value="1"/>
</dbReference>
<protein>
    <submittedName>
        <fullName evidence="5">GntR family transcriptional regulator</fullName>
    </submittedName>
</protein>
<name>A0ABN2MYF2_9PSEU</name>
<evidence type="ECO:0000256" key="1">
    <source>
        <dbReference type="ARBA" id="ARBA00023015"/>
    </source>
</evidence>
<dbReference type="Pfam" id="PF07729">
    <property type="entry name" value="FCD"/>
    <property type="match status" value="1"/>
</dbReference>
<dbReference type="PRINTS" id="PR00035">
    <property type="entry name" value="HTHGNTR"/>
</dbReference>
<dbReference type="Gene3D" id="1.10.10.10">
    <property type="entry name" value="Winged helix-like DNA-binding domain superfamily/Winged helix DNA-binding domain"/>
    <property type="match status" value="1"/>
</dbReference>
<dbReference type="InterPro" id="IPR011711">
    <property type="entry name" value="GntR_C"/>
</dbReference>
<dbReference type="PANTHER" id="PTHR43537">
    <property type="entry name" value="TRANSCRIPTIONAL REGULATOR, GNTR FAMILY"/>
    <property type="match status" value="1"/>
</dbReference>
<dbReference type="InterPro" id="IPR000524">
    <property type="entry name" value="Tscrpt_reg_HTH_GntR"/>
</dbReference>
<keyword evidence="2" id="KW-0238">DNA-binding</keyword>
<dbReference type="CDD" id="cd07377">
    <property type="entry name" value="WHTH_GntR"/>
    <property type="match status" value="1"/>
</dbReference>
<evidence type="ECO:0000259" key="4">
    <source>
        <dbReference type="PROSITE" id="PS50949"/>
    </source>
</evidence>
<sequence>MTAEIPLDGLGAQSLVELALDRIRGDILRGTIGPGERLVEEQLTRRFGISRAPVREALRLLGQQGLVEHLPRRGVRVAELSADDMEELFGLRDALERYAVETALAVPLDQERLAVLERAAERMERAAVADAPLDRADAHREFHLALVALAGHRHLLRAYEPIIMQLQLYMAANMRREAEQRSPAEGAHRHRHLYEAVASGDSGTVLAALAGHGARTYLAPELDPS</sequence>
<organism evidence="5 6">
    <name type="scientific">Pseudonocardia ailaonensis</name>
    <dbReference type="NCBI Taxonomy" id="367279"/>
    <lineage>
        <taxon>Bacteria</taxon>
        <taxon>Bacillati</taxon>
        <taxon>Actinomycetota</taxon>
        <taxon>Actinomycetes</taxon>
        <taxon>Pseudonocardiales</taxon>
        <taxon>Pseudonocardiaceae</taxon>
        <taxon>Pseudonocardia</taxon>
    </lineage>
</organism>
<comment type="caution">
    <text evidence="5">The sequence shown here is derived from an EMBL/GenBank/DDBJ whole genome shotgun (WGS) entry which is preliminary data.</text>
</comment>
<gene>
    <name evidence="5" type="ORF">GCM10009836_23880</name>
</gene>
<dbReference type="EMBL" id="BAAAQK010000005">
    <property type="protein sequence ID" value="GAA1843745.1"/>
    <property type="molecule type" value="Genomic_DNA"/>
</dbReference>
<dbReference type="InterPro" id="IPR008920">
    <property type="entry name" value="TF_FadR/GntR_C"/>
</dbReference>
<dbReference type="PROSITE" id="PS50949">
    <property type="entry name" value="HTH_GNTR"/>
    <property type="match status" value="1"/>
</dbReference>
<dbReference type="SUPFAM" id="SSF48008">
    <property type="entry name" value="GntR ligand-binding domain-like"/>
    <property type="match status" value="1"/>
</dbReference>
<dbReference type="PANTHER" id="PTHR43537:SF5">
    <property type="entry name" value="UXU OPERON TRANSCRIPTIONAL REGULATOR"/>
    <property type="match status" value="1"/>
</dbReference>
<evidence type="ECO:0000313" key="5">
    <source>
        <dbReference type="EMBL" id="GAA1843745.1"/>
    </source>
</evidence>
<evidence type="ECO:0000256" key="2">
    <source>
        <dbReference type="ARBA" id="ARBA00023125"/>
    </source>
</evidence>
<dbReference type="Gene3D" id="1.20.120.530">
    <property type="entry name" value="GntR ligand-binding domain-like"/>
    <property type="match status" value="1"/>
</dbReference>
<evidence type="ECO:0000256" key="3">
    <source>
        <dbReference type="ARBA" id="ARBA00023163"/>
    </source>
</evidence>
<dbReference type="RefSeq" id="WP_344415529.1">
    <property type="nucleotide sequence ID" value="NZ_BAAAQK010000005.1"/>
</dbReference>
<evidence type="ECO:0000313" key="6">
    <source>
        <dbReference type="Proteomes" id="UP001500449"/>
    </source>
</evidence>